<dbReference type="EMBL" id="MU853230">
    <property type="protein sequence ID" value="KAK4122911.1"/>
    <property type="molecule type" value="Genomic_DNA"/>
</dbReference>
<gene>
    <name evidence="1" type="ORF">N657DRAFT_484579</name>
</gene>
<organism evidence="1 2">
    <name type="scientific">Parathielavia appendiculata</name>
    <dbReference type="NCBI Taxonomy" id="2587402"/>
    <lineage>
        <taxon>Eukaryota</taxon>
        <taxon>Fungi</taxon>
        <taxon>Dikarya</taxon>
        <taxon>Ascomycota</taxon>
        <taxon>Pezizomycotina</taxon>
        <taxon>Sordariomycetes</taxon>
        <taxon>Sordariomycetidae</taxon>
        <taxon>Sordariales</taxon>
        <taxon>Chaetomiaceae</taxon>
        <taxon>Parathielavia</taxon>
    </lineage>
</organism>
<proteinExistence type="predicted"/>
<accession>A0AAN6U040</accession>
<dbReference type="PROSITE" id="PS51257">
    <property type="entry name" value="PROKAR_LIPOPROTEIN"/>
    <property type="match status" value="1"/>
</dbReference>
<keyword evidence="2" id="KW-1185">Reference proteome</keyword>
<dbReference type="GeneID" id="87824367"/>
<name>A0AAN6U040_9PEZI</name>
<dbReference type="AlphaFoldDB" id="A0AAN6U040"/>
<evidence type="ECO:0000313" key="2">
    <source>
        <dbReference type="Proteomes" id="UP001302602"/>
    </source>
</evidence>
<protein>
    <submittedName>
        <fullName evidence="1">Uncharacterized protein</fullName>
    </submittedName>
</protein>
<dbReference type="RefSeq" id="XP_062646682.1">
    <property type="nucleotide sequence ID" value="XM_062787597.1"/>
</dbReference>
<evidence type="ECO:0000313" key="1">
    <source>
        <dbReference type="EMBL" id="KAK4122911.1"/>
    </source>
</evidence>
<reference evidence="1" key="2">
    <citation type="submission" date="2023-05" db="EMBL/GenBank/DDBJ databases">
        <authorList>
            <consortium name="Lawrence Berkeley National Laboratory"/>
            <person name="Steindorff A."/>
            <person name="Hensen N."/>
            <person name="Bonometti L."/>
            <person name="Westerberg I."/>
            <person name="Brannstrom I.O."/>
            <person name="Guillou S."/>
            <person name="Cros-Aarteil S."/>
            <person name="Calhoun S."/>
            <person name="Haridas S."/>
            <person name="Kuo A."/>
            <person name="Mondo S."/>
            <person name="Pangilinan J."/>
            <person name="Riley R."/>
            <person name="Labutti K."/>
            <person name="Andreopoulos B."/>
            <person name="Lipzen A."/>
            <person name="Chen C."/>
            <person name="Yanf M."/>
            <person name="Daum C."/>
            <person name="Ng V."/>
            <person name="Clum A."/>
            <person name="Ohm R."/>
            <person name="Martin F."/>
            <person name="Silar P."/>
            <person name="Natvig D."/>
            <person name="Lalanne C."/>
            <person name="Gautier V."/>
            <person name="Ament-Velasquez S.L."/>
            <person name="Kruys A."/>
            <person name="Hutchinson M.I."/>
            <person name="Powell A.J."/>
            <person name="Barry K."/>
            <person name="Miller A.N."/>
            <person name="Grigoriev I.V."/>
            <person name="Debuchy R."/>
            <person name="Gladieux P."/>
            <person name="Thoren M.H."/>
            <person name="Johannesson H."/>
        </authorList>
    </citation>
    <scope>NUCLEOTIDE SEQUENCE</scope>
    <source>
        <strain evidence="1">CBS 731.68</strain>
    </source>
</reference>
<comment type="caution">
    <text evidence="1">The sequence shown here is derived from an EMBL/GenBank/DDBJ whole genome shotgun (WGS) entry which is preliminary data.</text>
</comment>
<dbReference type="Proteomes" id="UP001302602">
    <property type="component" value="Unassembled WGS sequence"/>
</dbReference>
<sequence length="92" mass="9979">MTCRSVRGPISTSVCFGGLLTGCSTCAHASDEYVERSARLSCRNTHTCHDMSFSQPTLTTDAWERRASGCNVRSYPSAVEPARSVIESCSQL</sequence>
<reference evidence="1" key="1">
    <citation type="journal article" date="2023" name="Mol. Phylogenet. Evol.">
        <title>Genome-scale phylogeny and comparative genomics of the fungal order Sordariales.</title>
        <authorList>
            <person name="Hensen N."/>
            <person name="Bonometti L."/>
            <person name="Westerberg I."/>
            <person name="Brannstrom I.O."/>
            <person name="Guillou S."/>
            <person name="Cros-Aarteil S."/>
            <person name="Calhoun S."/>
            <person name="Haridas S."/>
            <person name="Kuo A."/>
            <person name="Mondo S."/>
            <person name="Pangilinan J."/>
            <person name="Riley R."/>
            <person name="LaButti K."/>
            <person name="Andreopoulos B."/>
            <person name="Lipzen A."/>
            <person name="Chen C."/>
            <person name="Yan M."/>
            <person name="Daum C."/>
            <person name="Ng V."/>
            <person name="Clum A."/>
            <person name="Steindorff A."/>
            <person name="Ohm R.A."/>
            <person name="Martin F."/>
            <person name="Silar P."/>
            <person name="Natvig D.O."/>
            <person name="Lalanne C."/>
            <person name="Gautier V."/>
            <person name="Ament-Velasquez S.L."/>
            <person name="Kruys A."/>
            <person name="Hutchinson M.I."/>
            <person name="Powell A.J."/>
            <person name="Barry K."/>
            <person name="Miller A.N."/>
            <person name="Grigoriev I.V."/>
            <person name="Debuchy R."/>
            <person name="Gladieux P."/>
            <person name="Hiltunen Thoren M."/>
            <person name="Johannesson H."/>
        </authorList>
    </citation>
    <scope>NUCLEOTIDE SEQUENCE</scope>
    <source>
        <strain evidence="1">CBS 731.68</strain>
    </source>
</reference>